<dbReference type="SMART" id="SM00015">
    <property type="entry name" value="IQ"/>
    <property type="match status" value="5"/>
</dbReference>
<evidence type="ECO:0000256" key="3">
    <source>
        <dbReference type="PROSITE-ProRule" id="PRU00023"/>
    </source>
</evidence>
<evidence type="ECO:0000256" key="2">
    <source>
        <dbReference type="ARBA" id="ARBA00023043"/>
    </source>
</evidence>
<feature type="repeat" description="ANK" evidence="3">
    <location>
        <begin position="1878"/>
        <end position="1910"/>
    </location>
</feature>
<dbReference type="PANTHER" id="PTHR24173">
    <property type="entry name" value="ANKYRIN REPEAT CONTAINING"/>
    <property type="match status" value="1"/>
</dbReference>
<dbReference type="InterPro" id="IPR002110">
    <property type="entry name" value="Ankyrin_rpt"/>
</dbReference>
<dbReference type="PROSITE" id="PS50297">
    <property type="entry name" value="ANK_REP_REGION"/>
    <property type="match status" value="5"/>
</dbReference>
<feature type="compositionally biased region" description="Acidic residues" evidence="5">
    <location>
        <begin position="2171"/>
        <end position="2183"/>
    </location>
</feature>
<evidence type="ECO:0000256" key="4">
    <source>
        <dbReference type="SAM" id="Coils"/>
    </source>
</evidence>
<dbReference type="PROSITE" id="PS50096">
    <property type="entry name" value="IQ"/>
    <property type="match status" value="5"/>
</dbReference>
<feature type="non-terminal residue" evidence="6">
    <location>
        <position position="1"/>
    </location>
</feature>
<sequence>GTDQRRLLVELELDETLFTPSSAPRARWSQGAVGTMGAGVPLQHQSAATGSVASSSSQRGRPHHTMGVQPTVSSSPYRLKQRVLSSRKSTTAEPLHRSASTRCFSAKHNSHQQQQQQRLRSLQLVVDTIHHNIQQREQLVDQVQQELAARRVAVAQDRSAPALSAPLVKLLNKLRSVSLSIVEMVVFFNQEKARFSHAAIDVQEDHFVLATEFEDYLLKLTHCDVDFMALYAPLAALFDRAGVSLMRNPFLDGVSLDSSELLLCSCHRASDNTGGATSSLTQLLVHRLEAFGLNMRKLMPAWQVLPAQRVATALLQLFETESRRNAARMLPSFLQPHDVSFYATNLSAGLHDRQQPPLGADGAQPPLSCQSWTATETIREDPDDDIKFIKMPTLDTQSIQAPKAAEVAVATVTVPPLDISMVVSPAVEVEAPQPKSKPSSVHTNTSESKGSGREKQNKPKSQPTSSRAQDEPVPVSPQHQGAKEAGDIPLNCDEATSRVHPSPVNHHEQVLPVALGTVDEHTVSLLLARIAQLEATVMEPKTASALDQTREDEHDEVADTYDHAVPALNWTKSGGEDVLDADADTHEEEDEVFHYSSVRALASIASALDILPTVTLEGGISTRRSDDREEISMATPTELPAASSVGLVNTIEGPNQATPRMTEESTVASVSAEIPAVASAPVSTEQLSVVALSPPTQQESETDEDRDSLARIMALCRDVQVAAFDLSQFLGKTFTSGPEDAVVEPVMAPPVAAPPPSQSETNTNSREVGPIPVGKQFLQRELKLLRRYVRPWRAYVVTLAAAKTLVRQRSAARSISRCYLAYREHQRALELQRQLEQRQAAATRLQHQWSHYQARVRQCADQNEFHCQQRTFKRWVLFVRVRHRRARREMAQQQISACWRQHQANQAAAREAADKLAREREQRRYAAQRVRSFLQERHLRHKLAVAREMTKQILFKQQLHATKIRREQEKNKMLEAKRLRELEARYRRALSAMEQQFQSADEERRVLALRQQHLLELKHKQDTKRRREMAAQRIQAFMRVTTLQHKLHVVEQAKHRLATQQQKAVALRQREDIQRERKQAQLRLERRVLARRLAKAERATVELRVQHEQLAQTAQVRDASAQRALAFERIQAFVYQIAQARRSQQVQVTLLQRQAELEQQQAAQEAAARRVLAQERIHAFVHKHLAERRLAVAQEAAKKLLIKQNLLVRRQRQQATKAAALMDKRQREKSRSLIGVWITEQVKAARARKEAERQRQALEEHVAGETARRRVLEAENAALRVREAQAEQRLMVQTNLRALQRRKSQMKEQQHAEKRRREAAGQRIQAFVVHHTERHGAAVAQRKLEQRKIEEQQAAIAMERRVLDCFVRAIVDSKLVAETVALNGVVAALGRVREIIHTAERRKQQLLQQQQADAATQIQTQWRGHSARELVHEQKRQLLLERQRQHQRERVASLTRRSSARKIQRQWRREQRRQQRRQQETEAATAIETRWRGHKARQQHEVRKQQRQQQQRTHAATDIQRQWKGHAAREQYTRVQQQHQHQRQRQHHAATHIQAQWRGAQGRQRVEQLREERRAFRAKQAALAERVAARKMSDHTCERWARRQIQQQQQCDPVDEDGKEESQMVAEASVSVEQRQQWASVVIQRMVRAHQRRRALQFRVEQSDGHCCEVWFARGRAWLSWSVAPLLRARYDVQLTRRLLAMLEVSALGLNNELQQALAVLAQDTQPLLLTGMSQSLDVEVDVAEMELPAFCQLTRQIGRIKSMHKRAEVAKSSSSTPSSPVSSRPASPKNKLAPPAEPAPGATGGLSIWEAIESASVEDLQFLRARGVDLAQRDPATQRTALHALTFCREPFRFKLEMLSFLLGPLAQLDVDARDQHGDTPLALYAAHGHLGLVDKLLAHGADLASVNAKGQTALHRACEADQVEVVAFLQARCRAAGDHALAQRLHALDRDGRSPLHVAAEKGFVECARQLLDVQDELTQMLLWQWDPQGRTALHVAVQHSQLDVATLLLACAGGSALANGYDHLRRYPLHLAVEAHQATQLIQLLVANGADVNATDERGDTALHWAAFAGREAVVQTLLALEADVTMLNSDWETAAQIAAAYDHMSCITLLVQAQRHGVAATPVETGPDDGAERRRVKKDQSKTKGEYWAELHQEVQLVEESGRFSSEDEGGVGDGSDSD</sequence>
<dbReference type="PRINTS" id="PR01415">
    <property type="entry name" value="ANKYRIN"/>
</dbReference>
<feature type="repeat" description="ANK" evidence="3">
    <location>
        <begin position="1991"/>
        <end position="2012"/>
    </location>
</feature>
<keyword evidence="1" id="KW-0677">Repeat</keyword>
<reference evidence="6" key="2">
    <citation type="journal article" date="2023" name="Microbiol Resour">
        <title>Decontamination and Annotation of the Draft Genome Sequence of the Oomycete Lagenidium giganteum ARSEF 373.</title>
        <authorList>
            <person name="Morgan W.R."/>
            <person name="Tartar A."/>
        </authorList>
    </citation>
    <scope>NUCLEOTIDE SEQUENCE</scope>
    <source>
        <strain evidence="6">ARSEF 373</strain>
    </source>
</reference>
<keyword evidence="7" id="KW-1185">Reference proteome</keyword>
<dbReference type="Proteomes" id="UP001146120">
    <property type="component" value="Unassembled WGS sequence"/>
</dbReference>
<feature type="compositionally biased region" description="Basic and acidic residues" evidence="5">
    <location>
        <begin position="1467"/>
        <end position="1480"/>
    </location>
</feature>
<evidence type="ECO:0000313" key="7">
    <source>
        <dbReference type="Proteomes" id="UP001146120"/>
    </source>
</evidence>
<feature type="compositionally biased region" description="Low complexity" evidence="5">
    <location>
        <begin position="1773"/>
        <end position="1789"/>
    </location>
</feature>
<feature type="region of interest" description="Disordered" evidence="5">
    <location>
        <begin position="429"/>
        <end position="503"/>
    </location>
</feature>
<feature type="region of interest" description="Disordered" evidence="5">
    <location>
        <begin position="1449"/>
        <end position="1519"/>
    </location>
</feature>
<accession>A0AAV2YPS3</accession>
<dbReference type="SMART" id="SM00248">
    <property type="entry name" value="ANK"/>
    <property type="match status" value="7"/>
</dbReference>
<feature type="region of interest" description="Disordered" evidence="5">
    <location>
        <begin position="747"/>
        <end position="770"/>
    </location>
</feature>
<reference evidence="6" key="1">
    <citation type="submission" date="2022-11" db="EMBL/GenBank/DDBJ databases">
        <authorList>
            <person name="Morgan W.R."/>
            <person name="Tartar A."/>
        </authorList>
    </citation>
    <scope>NUCLEOTIDE SEQUENCE</scope>
    <source>
        <strain evidence="6">ARSEF 373</strain>
    </source>
</reference>
<feature type="region of interest" description="Disordered" evidence="5">
    <location>
        <begin position="2125"/>
        <end position="2150"/>
    </location>
</feature>
<feature type="repeat" description="ANK" evidence="3">
    <location>
        <begin position="1953"/>
        <end position="1975"/>
    </location>
</feature>
<feature type="region of interest" description="Disordered" evidence="5">
    <location>
        <begin position="1767"/>
        <end position="1801"/>
    </location>
</feature>
<feature type="repeat" description="ANK" evidence="3">
    <location>
        <begin position="2061"/>
        <end position="2093"/>
    </location>
</feature>
<protein>
    <recommendedName>
        <fullName evidence="8">ANK_REP_REGION domain-containing protein</fullName>
    </recommendedName>
</protein>
<gene>
    <name evidence="6" type="ORF">N0F65_008989</name>
</gene>
<feature type="coiled-coil region" evidence="4">
    <location>
        <begin position="1241"/>
        <end position="1316"/>
    </location>
</feature>
<evidence type="ECO:0000313" key="6">
    <source>
        <dbReference type="EMBL" id="DAZ96010.1"/>
    </source>
</evidence>
<feature type="region of interest" description="Disordered" evidence="5">
    <location>
        <begin position="2164"/>
        <end position="2183"/>
    </location>
</feature>
<dbReference type="SUPFAM" id="SSF48403">
    <property type="entry name" value="Ankyrin repeat"/>
    <property type="match status" value="1"/>
</dbReference>
<dbReference type="InterPro" id="IPR036770">
    <property type="entry name" value="Ankyrin_rpt-contain_sf"/>
</dbReference>
<keyword evidence="4" id="KW-0175">Coiled coil</keyword>
<feature type="compositionally biased region" description="Low complexity" evidence="5">
    <location>
        <begin position="46"/>
        <end position="57"/>
    </location>
</feature>
<dbReference type="PANTHER" id="PTHR24173:SF83">
    <property type="entry name" value="SOCS BOX DOMAIN-CONTAINING PROTEIN"/>
    <property type="match status" value="1"/>
</dbReference>
<dbReference type="EMBL" id="DAKRPA010000181">
    <property type="protein sequence ID" value="DAZ96010.1"/>
    <property type="molecule type" value="Genomic_DNA"/>
</dbReference>
<feature type="repeat" description="ANK" evidence="3">
    <location>
        <begin position="2027"/>
        <end position="2060"/>
    </location>
</feature>
<dbReference type="Gene3D" id="1.20.5.190">
    <property type="match status" value="1"/>
</dbReference>
<dbReference type="PROSITE" id="PS50088">
    <property type="entry name" value="ANK_REPEAT"/>
    <property type="match status" value="5"/>
</dbReference>
<dbReference type="Pfam" id="PF12796">
    <property type="entry name" value="Ank_2"/>
    <property type="match status" value="3"/>
</dbReference>
<feature type="compositionally biased region" description="Polar residues" evidence="5">
    <location>
        <begin position="436"/>
        <end position="449"/>
    </location>
</feature>
<feature type="region of interest" description="Disordered" evidence="5">
    <location>
        <begin position="44"/>
        <end position="78"/>
    </location>
</feature>
<keyword evidence="2 3" id="KW-0040">ANK repeat</keyword>
<name>A0AAV2YPS3_9STRA</name>
<feature type="compositionally biased region" description="Pro residues" evidence="5">
    <location>
        <begin position="747"/>
        <end position="757"/>
    </location>
</feature>
<feature type="compositionally biased region" description="Basic and acidic residues" evidence="5">
    <location>
        <begin position="2134"/>
        <end position="2150"/>
    </location>
</feature>
<feature type="coiled-coil region" evidence="4">
    <location>
        <begin position="965"/>
        <end position="1003"/>
    </location>
</feature>
<proteinExistence type="predicted"/>
<feature type="coiled-coil region" evidence="4">
    <location>
        <begin position="1050"/>
        <end position="1113"/>
    </location>
</feature>
<dbReference type="InterPro" id="IPR000048">
    <property type="entry name" value="IQ_motif_EF-hand-BS"/>
</dbReference>
<evidence type="ECO:0008006" key="8">
    <source>
        <dbReference type="Google" id="ProtNLM"/>
    </source>
</evidence>
<organism evidence="6 7">
    <name type="scientific">Lagenidium giganteum</name>
    <dbReference type="NCBI Taxonomy" id="4803"/>
    <lineage>
        <taxon>Eukaryota</taxon>
        <taxon>Sar</taxon>
        <taxon>Stramenopiles</taxon>
        <taxon>Oomycota</taxon>
        <taxon>Peronosporomycetes</taxon>
        <taxon>Pythiales</taxon>
        <taxon>Pythiaceae</taxon>
    </lineage>
</organism>
<comment type="caution">
    <text evidence="6">The sequence shown here is derived from an EMBL/GenBank/DDBJ whole genome shotgun (WGS) entry which is preliminary data.</text>
</comment>
<dbReference type="Gene3D" id="1.25.40.20">
    <property type="entry name" value="Ankyrin repeat-containing domain"/>
    <property type="match status" value="4"/>
</dbReference>
<evidence type="ECO:0000256" key="1">
    <source>
        <dbReference type="ARBA" id="ARBA00022737"/>
    </source>
</evidence>
<evidence type="ECO:0000256" key="5">
    <source>
        <dbReference type="SAM" id="MobiDB-lite"/>
    </source>
</evidence>